<dbReference type="AlphaFoldDB" id="A0A8B9HNS7"/>
<feature type="domain" description="Fibronectin type-III" evidence="14">
    <location>
        <begin position="33"/>
        <end position="119"/>
    </location>
</feature>
<evidence type="ECO:0000256" key="2">
    <source>
        <dbReference type="ARBA" id="ARBA00013064"/>
    </source>
</evidence>
<dbReference type="GO" id="GO:0004725">
    <property type="term" value="F:protein tyrosine phosphatase activity"/>
    <property type="evidence" value="ECO:0007669"/>
    <property type="project" value="UniProtKB-EC"/>
</dbReference>
<dbReference type="SMART" id="SM00060">
    <property type="entry name" value="FN3"/>
    <property type="match status" value="5"/>
</dbReference>
<accession>A0A8B9HNS7</accession>
<dbReference type="PROSITE" id="PS50056">
    <property type="entry name" value="TYR_PHOSPHATASE_2"/>
    <property type="match status" value="1"/>
</dbReference>
<dbReference type="PRINTS" id="PR00700">
    <property type="entry name" value="PRTYPHPHTASE"/>
</dbReference>
<feature type="domain" description="Fibronectin type-III" evidence="14">
    <location>
        <begin position="207"/>
        <end position="293"/>
    </location>
</feature>
<protein>
    <recommendedName>
        <fullName evidence="2">protein-tyrosine-phosphatase</fullName>
        <ecNumber evidence="2">3.1.3.48</ecNumber>
    </recommendedName>
</protein>
<name>A0A8B9HNS7_ASTMX</name>
<dbReference type="SUPFAM" id="SSF52799">
    <property type="entry name" value="(Phosphotyrosine protein) phosphatases II"/>
    <property type="match status" value="1"/>
</dbReference>
<evidence type="ECO:0000256" key="7">
    <source>
        <dbReference type="ARBA" id="ARBA00022989"/>
    </source>
</evidence>
<reference evidence="15" key="1">
    <citation type="submission" date="2025-08" db="UniProtKB">
        <authorList>
            <consortium name="Ensembl"/>
        </authorList>
    </citation>
    <scope>IDENTIFICATION</scope>
</reference>
<keyword evidence="7 11" id="KW-1133">Transmembrane helix</keyword>
<evidence type="ECO:0000259" key="13">
    <source>
        <dbReference type="PROSITE" id="PS50056"/>
    </source>
</evidence>
<dbReference type="InterPro" id="IPR016130">
    <property type="entry name" value="Tyr_Pase_AS"/>
</dbReference>
<keyword evidence="3 11" id="KW-0812">Transmembrane</keyword>
<dbReference type="FunFam" id="3.90.190.10:FF:000009">
    <property type="entry name" value="Receptor-type tyrosine-protein phosphatase beta"/>
    <property type="match status" value="1"/>
</dbReference>
<evidence type="ECO:0000256" key="10">
    <source>
        <dbReference type="ARBA" id="ARBA00051722"/>
    </source>
</evidence>
<dbReference type="PROSITE" id="PS50055">
    <property type="entry name" value="TYR_PHOSPHATASE_PTP"/>
    <property type="match status" value="1"/>
</dbReference>
<feature type="domain" description="Fibronectin type-III" evidence="14">
    <location>
        <begin position="294"/>
        <end position="380"/>
    </location>
</feature>
<evidence type="ECO:0000256" key="4">
    <source>
        <dbReference type="ARBA" id="ARBA00022729"/>
    </source>
</evidence>
<dbReference type="Proteomes" id="UP000694621">
    <property type="component" value="Unplaced"/>
</dbReference>
<dbReference type="GO" id="GO:0016020">
    <property type="term" value="C:membrane"/>
    <property type="evidence" value="ECO:0007669"/>
    <property type="project" value="UniProtKB-SubCell"/>
</dbReference>
<dbReference type="SMART" id="SM00194">
    <property type="entry name" value="PTPc"/>
    <property type="match status" value="1"/>
</dbReference>
<organism evidence="15 16">
    <name type="scientific">Astyanax mexicanus</name>
    <name type="common">Blind cave fish</name>
    <name type="synonym">Astyanax fasciatus mexicanus</name>
    <dbReference type="NCBI Taxonomy" id="7994"/>
    <lineage>
        <taxon>Eukaryota</taxon>
        <taxon>Metazoa</taxon>
        <taxon>Chordata</taxon>
        <taxon>Craniata</taxon>
        <taxon>Vertebrata</taxon>
        <taxon>Euteleostomi</taxon>
        <taxon>Actinopterygii</taxon>
        <taxon>Neopterygii</taxon>
        <taxon>Teleostei</taxon>
        <taxon>Ostariophysi</taxon>
        <taxon>Characiformes</taxon>
        <taxon>Characoidei</taxon>
        <taxon>Acestrorhamphidae</taxon>
        <taxon>Acestrorhamphinae</taxon>
        <taxon>Astyanax</taxon>
    </lineage>
</organism>
<dbReference type="InterPro" id="IPR050713">
    <property type="entry name" value="RTP_Phos/Ushers"/>
</dbReference>
<comment type="catalytic activity">
    <reaction evidence="10">
        <text>O-phospho-L-tyrosyl-[protein] + H2O = L-tyrosyl-[protein] + phosphate</text>
        <dbReference type="Rhea" id="RHEA:10684"/>
        <dbReference type="Rhea" id="RHEA-COMP:10136"/>
        <dbReference type="Rhea" id="RHEA-COMP:20101"/>
        <dbReference type="ChEBI" id="CHEBI:15377"/>
        <dbReference type="ChEBI" id="CHEBI:43474"/>
        <dbReference type="ChEBI" id="CHEBI:46858"/>
        <dbReference type="ChEBI" id="CHEBI:61978"/>
        <dbReference type="EC" id="3.1.3.48"/>
    </reaction>
</comment>
<dbReference type="InterPro" id="IPR029021">
    <property type="entry name" value="Prot-tyrosine_phosphatase-like"/>
</dbReference>
<feature type="domain" description="Fibronectin type-III" evidence="14">
    <location>
        <begin position="381"/>
        <end position="468"/>
    </location>
</feature>
<dbReference type="SMART" id="SM00404">
    <property type="entry name" value="PTPc_motif"/>
    <property type="match status" value="1"/>
</dbReference>
<dbReference type="EC" id="3.1.3.48" evidence="2"/>
<dbReference type="PROSITE" id="PS50853">
    <property type="entry name" value="FN3"/>
    <property type="match status" value="5"/>
</dbReference>
<dbReference type="InterPro" id="IPR003961">
    <property type="entry name" value="FN3_dom"/>
</dbReference>
<evidence type="ECO:0000259" key="14">
    <source>
        <dbReference type="PROSITE" id="PS50853"/>
    </source>
</evidence>
<evidence type="ECO:0000259" key="12">
    <source>
        <dbReference type="PROSITE" id="PS50055"/>
    </source>
</evidence>
<evidence type="ECO:0000256" key="9">
    <source>
        <dbReference type="ARBA" id="ARBA00023180"/>
    </source>
</evidence>
<dbReference type="Pfam" id="PF00102">
    <property type="entry name" value="Y_phosphatase"/>
    <property type="match status" value="1"/>
</dbReference>
<dbReference type="InterPro" id="IPR000387">
    <property type="entry name" value="Tyr_Pase_dom"/>
</dbReference>
<dbReference type="Gene3D" id="3.90.190.10">
    <property type="entry name" value="Protein tyrosine phosphatase superfamily"/>
    <property type="match status" value="1"/>
</dbReference>
<comment type="subcellular location">
    <subcellularLocation>
        <location evidence="1">Membrane</location>
        <topology evidence="1">Single-pass type I membrane protein</topology>
    </subcellularLocation>
</comment>
<evidence type="ECO:0000256" key="3">
    <source>
        <dbReference type="ARBA" id="ARBA00022692"/>
    </source>
</evidence>
<sequence length="787" mass="88341">CCQFQSNIILMIIYFNLMFISCSLLFALIEPDVVQNLTVVDVTTSSVKLNWIKPVGESSYYRVKYENFSMTINKTTDNTTISITNRTPGVQYTFRVSAVAADNITEGQSVGLSVYTKPDVIQNLIVVDVTTSSVKLNWIKPVGESSYYRVQYGNFSMTLNKTTDNTTISISNRTPGVQHSFRVSAVAADNITEGQSVFISVYTKPDVIQNLIVVDVTTSSVKLNWIKPVGESSYYRVQYGNFSMTLNKTTDNTTISISNRTPGVQYSFRVSAVAADNITEGQSVFISVYTKPDVIQNLTVVDVTTSSVTLNWIKPVGESSYYRVQYDKFSMTLNKTTENTVISITNRTPGVQYTFRVSAVAADNSTEGQSVGLSVYTKPDIIRNLGASNISNSSVSLTWTGPVGESSLFRVLQMNGTESWNKTIKETQFSFPDLTPGSRYNFTVSAIAADNVTEGKGVDRSICTKNHCTSFKAAELLFGFLIVVLFTVFYPLSCSNISVRIEEYEAYFRKQQADSNCGFAEEYEDLKIVGTAQAKSSALAIENKGKNRYNNVLPYKGFIKECLCVQGYNSKKEYIAAQGPLPATVNEFWRMIWEKHVHTIVMLTRCNEQGRVKCEKYWPSQSKMYNNLGVTNTSEIPLEDWTISDFTIKNVKTAETRQVRHFHFTAWPDHGVPETTEVLINFRHLVREHMDQYSRNSPTVVHCSAGVGRTGTFIALDHLIFQIERDSMVDIFGIVYDMRMHRTLMVQTEDQYVFLNQCAVDIIKSRMGTNVDLIYQNAAAFSVYGNL</sequence>
<dbReference type="InterPro" id="IPR003595">
    <property type="entry name" value="Tyr_Pase_cat"/>
</dbReference>
<dbReference type="Pfam" id="PF00041">
    <property type="entry name" value="fn3"/>
    <property type="match status" value="5"/>
</dbReference>
<dbReference type="InterPro" id="IPR036116">
    <property type="entry name" value="FN3_sf"/>
</dbReference>
<evidence type="ECO:0000256" key="1">
    <source>
        <dbReference type="ARBA" id="ARBA00004479"/>
    </source>
</evidence>
<dbReference type="GO" id="GO:0043235">
    <property type="term" value="C:receptor complex"/>
    <property type="evidence" value="ECO:0007669"/>
    <property type="project" value="TreeGrafter"/>
</dbReference>
<evidence type="ECO:0000256" key="6">
    <source>
        <dbReference type="ARBA" id="ARBA00022912"/>
    </source>
</evidence>
<dbReference type="Ensembl" id="ENSAMXT00005017556.1">
    <property type="protein sequence ID" value="ENSAMXP00005015906.1"/>
    <property type="gene ID" value="ENSAMXG00005008334.1"/>
</dbReference>
<dbReference type="PROSITE" id="PS00383">
    <property type="entry name" value="TYR_PHOSPHATASE_1"/>
    <property type="match status" value="1"/>
</dbReference>
<dbReference type="InterPro" id="IPR013783">
    <property type="entry name" value="Ig-like_fold"/>
</dbReference>
<dbReference type="InterPro" id="IPR000242">
    <property type="entry name" value="PTP_cat"/>
</dbReference>
<keyword evidence="8 11" id="KW-0472">Membrane</keyword>
<evidence type="ECO:0000256" key="5">
    <source>
        <dbReference type="ARBA" id="ARBA00022801"/>
    </source>
</evidence>
<evidence type="ECO:0000256" key="11">
    <source>
        <dbReference type="SAM" id="Phobius"/>
    </source>
</evidence>
<proteinExistence type="predicted"/>
<keyword evidence="6" id="KW-0904">Protein phosphatase</keyword>
<feature type="domain" description="Tyrosine-protein phosphatase" evidence="12">
    <location>
        <begin position="519"/>
        <end position="762"/>
    </location>
</feature>
<evidence type="ECO:0000256" key="8">
    <source>
        <dbReference type="ARBA" id="ARBA00023136"/>
    </source>
</evidence>
<evidence type="ECO:0000313" key="16">
    <source>
        <dbReference type="Proteomes" id="UP000694621"/>
    </source>
</evidence>
<dbReference type="PANTHER" id="PTHR46957">
    <property type="entry name" value="CYTOKINE RECEPTOR"/>
    <property type="match status" value="1"/>
</dbReference>
<evidence type="ECO:0000313" key="15">
    <source>
        <dbReference type="Ensembl" id="ENSAMXP00005015906.1"/>
    </source>
</evidence>
<keyword evidence="5" id="KW-0378">Hydrolase</keyword>
<keyword evidence="9" id="KW-0325">Glycoprotein</keyword>
<dbReference type="PANTHER" id="PTHR46957:SF5">
    <property type="entry name" value="PROTEIN-TYROSINE-PHOSPHATASE"/>
    <property type="match status" value="1"/>
</dbReference>
<feature type="domain" description="Fibronectin type-III" evidence="14">
    <location>
        <begin position="120"/>
        <end position="206"/>
    </location>
</feature>
<dbReference type="SUPFAM" id="SSF49265">
    <property type="entry name" value="Fibronectin type III"/>
    <property type="match status" value="3"/>
</dbReference>
<feature type="transmembrane region" description="Helical" evidence="11">
    <location>
        <begin position="7"/>
        <end position="29"/>
    </location>
</feature>
<feature type="domain" description="Tyrosine specific protein phosphatases" evidence="13">
    <location>
        <begin position="680"/>
        <end position="753"/>
    </location>
</feature>
<dbReference type="CDD" id="cd00063">
    <property type="entry name" value="FN3"/>
    <property type="match status" value="5"/>
</dbReference>
<keyword evidence="4" id="KW-0732">Signal</keyword>
<dbReference type="Gene3D" id="2.60.40.10">
    <property type="entry name" value="Immunoglobulins"/>
    <property type="match status" value="5"/>
</dbReference>